<keyword evidence="2" id="KW-1185">Reference proteome</keyword>
<protein>
    <recommendedName>
        <fullName evidence="3">F-box domain-containing protein</fullName>
    </recommendedName>
</protein>
<dbReference type="EMBL" id="QPFP01000034">
    <property type="protein sequence ID" value="TEB28241.1"/>
    <property type="molecule type" value="Genomic_DNA"/>
</dbReference>
<evidence type="ECO:0000313" key="2">
    <source>
        <dbReference type="Proteomes" id="UP000298030"/>
    </source>
</evidence>
<dbReference type="InterPro" id="IPR032675">
    <property type="entry name" value="LRR_dom_sf"/>
</dbReference>
<reference evidence="1 2" key="1">
    <citation type="journal article" date="2019" name="Nat. Ecol. Evol.">
        <title>Megaphylogeny resolves global patterns of mushroom evolution.</title>
        <authorList>
            <person name="Varga T."/>
            <person name="Krizsan K."/>
            <person name="Foldi C."/>
            <person name="Dima B."/>
            <person name="Sanchez-Garcia M."/>
            <person name="Sanchez-Ramirez S."/>
            <person name="Szollosi G.J."/>
            <person name="Szarkandi J.G."/>
            <person name="Papp V."/>
            <person name="Albert L."/>
            <person name="Andreopoulos W."/>
            <person name="Angelini C."/>
            <person name="Antonin V."/>
            <person name="Barry K.W."/>
            <person name="Bougher N.L."/>
            <person name="Buchanan P."/>
            <person name="Buyck B."/>
            <person name="Bense V."/>
            <person name="Catcheside P."/>
            <person name="Chovatia M."/>
            <person name="Cooper J."/>
            <person name="Damon W."/>
            <person name="Desjardin D."/>
            <person name="Finy P."/>
            <person name="Geml J."/>
            <person name="Haridas S."/>
            <person name="Hughes K."/>
            <person name="Justo A."/>
            <person name="Karasinski D."/>
            <person name="Kautmanova I."/>
            <person name="Kiss B."/>
            <person name="Kocsube S."/>
            <person name="Kotiranta H."/>
            <person name="LaButti K.M."/>
            <person name="Lechner B.E."/>
            <person name="Liimatainen K."/>
            <person name="Lipzen A."/>
            <person name="Lukacs Z."/>
            <person name="Mihaltcheva S."/>
            <person name="Morgado L.N."/>
            <person name="Niskanen T."/>
            <person name="Noordeloos M.E."/>
            <person name="Ohm R.A."/>
            <person name="Ortiz-Santana B."/>
            <person name="Ovrebo C."/>
            <person name="Racz N."/>
            <person name="Riley R."/>
            <person name="Savchenko A."/>
            <person name="Shiryaev A."/>
            <person name="Soop K."/>
            <person name="Spirin V."/>
            <person name="Szebenyi C."/>
            <person name="Tomsovsky M."/>
            <person name="Tulloss R.E."/>
            <person name="Uehling J."/>
            <person name="Grigoriev I.V."/>
            <person name="Vagvolgyi C."/>
            <person name="Papp T."/>
            <person name="Martin F.M."/>
            <person name="Miettinen O."/>
            <person name="Hibbett D.S."/>
            <person name="Nagy L.G."/>
        </authorList>
    </citation>
    <scope>NUCLEOTIDE SEQUENCE [LARGE SCALE GENOMIC DNA]</scope>
    <source>
        <strain evidence="1 2">FP101781</strain>
    </source>
</reference>
<accession>A0A4Y7T2K9</accession>
<evidence type="ECO:0008006" key="3">
    <source>
        <dbReference type="Google" id="ProtNLM"/>
    </source>
</evidence>
<sequence length="535" mass="58830">MTNPPFSGQIVAKHSAEVNALSLEIAKMEPGVPAAKDENAQSALPTPIALVPFEVLAAIFQACIPEIASLSTICSGISSRRHPSILLSHVCNTWRTTAIASPPLWSEMYITVPAHTDPSPEAGAEWLEQMKRLRKAVDVWSTRSGNSLLRIRLTSNATHYGTGQSGDTTRDVLDSLVGAIQKAASRWREVAFLLMVGSSWELGMVELLQVPPETFPHLKRVELNIYSESFGMDGQFHTLHHMLASPGLLSTPSIRFLKLHGMWGDTSSQAITKHWPPLVSLDIDAFQPAGSNPTPVQSASQLIRLLNSLPTLTNVVFFIQGKSSRGDFLQLPAGDLPQAPRLRTLTLKGAEVPKGFTRSINLPALQDIHFQFTSLIPEGVESGIVECILQLGTQLKSLTFSPDAVNRHALVKILESLPALETLTLNPQGSGSHFRCSADRPGLTETLTNDRPGLDPDTLRCPRLRQLKLRTSRDRYKDDAVEQALVELIARRRGRSWGSGGFQLQERGPDTPDLLQELKDWDVDLHGFDLRLTYL</sequence>
<dbReference type="SUPFAM" id="SSF52047">
    <property type="entry name" value="RNI-like"/>
    <property type="match status" value="1"/>
</dbReference>
<dbReference type="Gene3D" id="3.80.10.10">
    <property type="entry name" value="Ribonuclease Inhibitor"/>
    <property type="match status" value="1"/>
</dbReference>
<dbReference type="OrthoDB" id="3047947at2759"/>
<dbReference type="Proteomes" id="UP000298030">
    <property type="component" value="Unassembled WGS sequence"/>
</dbReference>
<evidence type="ECO:0000313" key="1">
    <source>
        <dbReference type="EMBL" id="TEB28241.1"/>
    </source>
</evidence>
<proteinExistence type="predicted"/>
<gene>
    <name evidence="1" type="ORF">FA13DRAFT_1735877</name>
</gene>
<organism evidence="1 2">
    <name type="scientific">Coprinellus micaceus</name>
    <name type="common">Glistening ink-cap mushroom</name>
    <name type="synonym">Coprinus micaceus</name>
    <dbReference type="NCBI Taxonomy" id="71717"/>
    <lineage>
        <taxon>Eukaryota</taxon>
        <taxon>Fungi</taxon>
        <taxon>Dikarya</taxon>
        <taxon>Basidiomycota</taxon>
        <taxon>Agaricomycotina</taxon>
        <taxon>Agaricomycetes</taxon>
        <taxon>Agaricomycetidae</taxon>
        <taxon>Agaricales</taxon>
        <taxon>Agaricineae</taxon>
        <taxon>Psathyrellaceae</taxon>
        <taxon>Coprinellus</taxon>
    </lineage>
</organism>
<name>A0A4Y7T2K9_COPMI</name>
<dbReference type="AlphaFoldDB" id="A0A4Y7T2K9"/>
<comment type="caution">
    <text evidence="1">The sequence shown here is derived from an EMBL/GenBank/DDBJ whole genome shotgun (WGS) entry which is preliminary data.</text>
</comment>